<evidence type="ECO:0000313" key="2">
    <source>
        <dbReference type="EMBL" id="KUM61097.1"/>
    </source>
</evidence>
<comment type="caution">
    <text evidence="2">The sequence shown here is derived from an EMBL/GenBank/DDBJ whole genome shotgun (WGS) entry which is preliminary data.</text>
</comment>
<accession>A0A101MID5</accession>
<dbReference type="AlphaFoldDB" id="A0A101MID5"/>
<keyword evidence="3" id="KW-1185">Reference proteome</keyword>
<name>A0A101MID5_PENFR</name>
<evidence type="ECO:0000256" key="1">
    <source>
        <dbReference type="SAM" id="Phobius"/>
    </source>
</evidence>
<feature type="transmembrane region" description="Helical" evidence="1">
    <location>
        <begin position="34"/>
        <end position="54"/>
    </location>
</feature>
<keyword evidence="1" id="KW-0812">Transmembrane</keyword>
<keyword evidence="1" id="KW-0472">Membrane</keyword>
<sequence length="87" mass="10404">MYLLYDFPYKRYLADTMQNFSTFELKKKIGSFSLIERVILSAGAMLIFSVYFHLTICPEGRKDILKVQYNLNFGQKTTAYYFRQQIY</sequence>
<proteinExistence type="predicted"/>
<reference evidence="2 3" key="1">
    <citation type="submission" date="2015-10" db="EMBL/GenBank/DDBJ databases">
        <title>Genome sequencing of Penicillium freii.</title>
        <authorList>
            <person name="Nguyen H.D."/>
            <person name="Visagie C.M."/>
            <person name="Seifert K.A."/>
        </authorList>
    </citation>
    <scope>NUCLEOTIDE SEQUENCE [LARGE SCALE GENOMIC DNA]</scope>
    <source>
        <strain evidence="2 3">DAOM 242723</strain>
    </source>
</reference>
<gene>
    <name evidence="2" type="ORF">ACN42_g6033</name>
</gene>
<dbReference type="Proteomes" id="UP000055045">
    <property type="component" value="Unassembled WGS sequence"/>
</dbReference>
<organism evidence="2 3">
    <name type="scientific">Penicillium freii</name>
    <dbReference type="NCBI Taxonomy" id="48697"/>
    <lineage>
        <taxon>Eukaryota</taxon>
        <taxon>Fungi</taxon>
        <taxon>Dikarya</taxon>
        <taxon>Ascomycota</taxon>
        <taxon>Pezizomycotina</taxon>
        <taxon>Eurotiomycetes</taxon>
        <taxon>Eurotiomycetidae</taxon>
        <taxon>Eurotiales</taxon>
        <taxon>Aspergillaceae</taxon>
        <taxon>Penicillium</taxon>
    </lineage>
</organism>
<keyword evidence="1" id="KW-1133">Transmembrane helix</keyword>
<protein>
    <submittedName>
        <fullName evidence="2">Uncharacterized protein</fullName>
    </submittedName>
</protein>
<evidence type="ECO:0000313" key="3">
    <source>
        <dbReference type="Proteomes" id="UP000055045"/>
    </source>
</evidence>
<dbReference type="EMBL" id="LLXE01000148">
    <property type="protein sequence ID" value="KUM61097.1"/>
    <property type="molecule type" value="Genomic_DNA"/>
</dbReference>